<dbReference type="GO" id="GO:0051256">
    <property type="term" value="P:mitotic spindle midzone assembly"/>
    <property type="evidence" value="ECO:0007669"/>
    <property type="project" value="TreeGrafter"/>
</dbReference>
<dbReference type="OrthoDB" id="642895at2759"/>
<dbReference type="PANTHER" id="PTHR19321">
    <property type="entry name" value="PROTEIN REGULATOR OF CYTOKINESIS 1 PRC1-RELATED"/>
    <property type="match status" value="1"/>
</dbReference>
<dbReference type="GO" id="GO:0008017">
    <property type="term" value="F:microtubule binding"/>
    <property type="evidence" value="ECO:0007669"/>
    <property type="project" value="InterPro"/>
</dbReference>
<dbReference type="GO" id="GO:0005737">
    <property type="term" value="C:cytoplasm"/>
    <property type="evidence" value="ECO:0007669"/>
    <property type="project" value="TreeGrafter"/>
</dbReference>
<dbReference type="PANTHER" id="PTHR19321:SF41">
    <property type="entry name" value="FASCETTO-RELATED"/>
    <property type="match status" value="1"/>
</dbReference>
<sequence>MTSIHNDVVDDDDDNHHNIIISAIQPYLVSFNSLINDIGYSRDEQAIENDGLSDDLIKVIIDRMNKFKEKINQLLLQKDTIRDEINLIMVHLNLLSISSSHPDEASSLTYISNDVDTDMNDQYTVQDRHIVQVHKDLFSQSNDGSDNDSYKPNHQLYVILKQYQLKHKEIVNVYEDRSNVLDKLYNEMKGLCIEMGIDVNQGFEEMGYPSSKRIRDVCKEIQKLKDIKSGAMESLGRLEQEIRALMGELDSAPANYSMQQLSQLLNSIGSSNKGDLKSLVALIRKLESISGEMKDMKAHREREIKRLNQQIKKSYVQLGIAESDNSRIKFNLERSKIKAPLSVQLLALLQSENKRLNQLKKDKFKDIYDGKAKRLHHLWTELCIPESERILNSSSTGDASDEDSKYSTENLEYMDQQITHLSELLESMKAILAKVKRREFLKEGMKTFEKQASDDSNRFKGSSVRLLEEAKFRKIVSKEFPKLTEDLQKELTDWEQLHQKRFFYYGTPYLVLMNSETERPDFDLLHLRLSTKNESLSSSSPMVSTTPLVQNNNSSSISKQQQTSPPKTPPISNPSSPSPSTSKPRPFLKRTSMSSLPTPHSSTPTSLSASTSSLSNNKTPVRTPLKRESSVGVSKQR</sequence>
<feature type="region of interest" description="Disordered" evidence="1">
    <location>
        <begin position="533"/>
        <end position="637"/>
    </location>
</feature>
<dbReference type="Proteomes" id="UP000695562">
    <property type="component" value="Unassembled WGS sequence"/>
</dbReference>
<feature type="compositionally biased region" description="Low complexity" evidence="1">
    <location>
        <begin position="535"/>
        <end position="565"/>
    </location>
</feature>
<dbReference type="Gene3D" id="1.20.58.1520">
    <property type="match status" value="1"/>
</dbReference>
<proteinExistence type="predicted"/>
<reference evidence="2" key="1">
    <citation type="submission" date="2020-01" db="EMBL/GenBank/DDBJ databases">
        <title>Development of genomics and gene disruption for Polysphondylium violaceum indicates a role for the polyketide synthase stlB in stalk morphogenesis.</title>
        <authorList>
            <person name="Narita B."/>
            <person name="Kawabe Y."/>
            <person name="Kin K."/>
            <person name="Saito T."/>
            <person name="Gibbs R."/>
            <person name="Kuspa A."/>
            <person name="Muzny D."/>
            <person name="Queller D."/>
            <person name="Richards S."/>
            <person name="Strassman J."/>
            <person name="Sucgang R."/>
            <person name="Worley K."/>
            <person name="Schaap P."/>
        </authorList>
    </citation>
    <scope>NUCLEOTIDE SEQUENCE</scope>
    <source>
        <strain evidence="2">QSvi11</strain>
    </source>
</reference>
<keyword evidence="3" id="KW-1185">Reference proteome</keyword>
<dbReference type="InterPro" id="IPR007145">
    <property type="entry name" value="MAP65_Ase1_PRC1"/>
</dbReference>
<feature type="compositionally biased region" description="Low complexity" evidence="1">
    <location>
        <begin position="573"/>
        <end position="615"/>
    </location>
</feature>
<organism evidence="2 3">
    <name type="scientific">Polysphondylium violaceum</name>
    <dbReference type="NCBI Taxonomy" id="133409"/>
    <lineage>
        <taxon>Eukaryota</taxon>
        <taxon>Amoebozoa</taxon>
        <taxon>Evosea</taxon>
        <taxon>Eumycetozoa</taxon>
        <taxon>Dictyostelia</taxon>
        <taxon>Dictyosteliales</taxon>
        <taxon>Dictyosteliaceae</taxon>
        <taxon>Polysphondylium</taxon>
    </lineage>
</organism>
<dbReference type="AlphaFoldDB" id="A0A8J4PVL9"/>
<comment type="caution">
    <text evidence="2">The sequence shown here is derived from an EMBL/GenBank/DDBJ whole genome shotgun (WGS) entry which is preliminary data.</text>
</comment>
<evidence type="ECO:0000313" key="3">
    <source>
        <dbReference type="Proteomes" id="UP000695562"/>
    </source>
</evidence>
<dbReference type="EMBL" id="AJWJ01000126">
    <property type="protein sequence ID" value="KAF2074858.1"/>
    <property type="molecule type" value="Genomic_DNA"/>
</dbReference>
<dbReference type="Pfam" id="PF03999">
    <property type="entry name" value="MAP65_ASE1"/>
    <property type="match status" value="1"/>
</dbReference>
<evidence type="ECO:0000256" key="1">
    <source>
        <dbReference type="SAM" id="MobiDB-lite"/>
    </source>
</evidence>
<dbReference type="GO" id="GO:1990023">
    <property type="term" value="C:mitotic spindle midzone"/>
    <property type="evidence" value="ECO:0007669"/>
    <property type="project" value="TreeGrafter"/>
</dbReference>
<accession>A0A8J4PVL9</accession>
<name>A0A8J4PVL9_9MYCE</name>
<gene>
    <name evidence="2" type="ORF">CYY_003846</name>
</gene>
<protein>
    <submittedName>
        <fullName evidence="2">Uncharacterized protein</fullName>
    </submittedName>
</protein>
<evidence type="ECO:0000313" key="2">
    <source>
        <dbReference type="EMBL" id="KAF2074858.1"/>
    </source>
</evidence>